<evidence type="ECO:0000256" key="5">
    <source>
        <dbReference type="ARBA" id="ARBA00047664"/>
    </source>
</evidence>
<organism evidence="8 9">
    <name type="scientific">Nocardiopsis endophytica</name>
    <dbReference type="NCBI Taxonomy" id="3018445"/>
    <lineage>
        <taxon>Bacteria</taxon>
        <taxon>Bacillati</taxon>
        <taxon>Actinomycetota</taxon>
        <taxon>Actinomycetes</taxon>
        <taxon>Streptosporangiales</taxon>
        <taxon>Nocardiopsidaceae</taxon>
        <taxon>Nocardiopsis</taxon>
    </lineage>
</organism>
<evidence type="ECO:0000313" key="8">
    <source>
        <dbReference type="EMBL" id="MDA2814287.1"/>
    </source>
</evidence>
<feature type="binding site" evidence="6">
    <location>
        <position position="66"/>
    </location>
    <ligand>
        <name>(6R)-10-formyltetrahydrofolate</name>
        <dbReference type="ChEBI" id="CHEBI:195366"/>
    </ligand>
</feature>
<feature type="binding site" evidence="6">
    <location>
        <position position="106"/>
    </location>
    <ligand>
        <name>(6R)-10-formyltetrahydrofolate</name>
        <dbReference type="ChEBI" id="CHEBI:195366"/>
    </ligand>
</feature>
<keyword evidence="3 6" id="KW-0658">Purine biosynthesis</keyword>
<dbReference type="GO" id="GO:0004644">
    <property type="term" value="F:phosphoribosylglycinamide formyltransferase activity"/>
    <property type="evidence" value="ECO:0007669"/>
    <property type="project" value="UniProtKB-EC"/>
</dbReference>
<feature type="domain" description="Formyl transferase N-terminal" evidence="7">
    <location>
        <begin position="4"/>
        <end position="181"/>
    </location>
</feature>
<dbReference type="PANTHER" id="PTHR43369">
    <property type="entry name" value="PHOSPHORIBOSYLGLYCINAMIDE FORMYLTRANSFERASE"/>
    <property type="match status" value="1"/>
</dbReference>
<comment type="similarity">
    <text evidence="4 6">Belongs to the GART family.</text>
</comment>
<dbReference type="PANTHER" id="PTHR43369:SF2">
    <property type="entry name" value="PHOSPHORIBOSYLGLYCINAMIDE FORMYLTRANSFERASE"/>
    <property type="match status" value="1"/>
</dbReference>
<gene>
    <name evidence="6 8" type="primary">purN</name>
    <name evidence="8" type="ORF">O4J56_26800</name>
</gene>
<keyword evidence="2 6" id="KW-0808">Transferase</keyword>
<reference evidence="8 9" key="1">
    <citation type="submission" date="2023-01" db="EMBL/GenBank/DDBJ databases">
        <title>Draft genome sequence of Nocardiopsis sp. RSe5-2 isolated from halophytes.</title>
        <authorList>
            <person name="Duangmal K."/>
            <person name="Chantavorakit T."/>
        </authorList>
    </citation>
    <scope>NUCLEOTIDE SEQUENCE [LARGE SCALE GENOMIC DNA]</scope>
    <source>
        <strain evidence="8 9">RSe5-2</strain>
    </source>
</reference>
<dbReference type="InterPro" id="IPR002376">
    <property type="entry name" value="Formyl_transf_N"/>
</dbReference>
<feature type="binding site" evidence="6">
    <location>
        <begin position="91"/>
        <end position="94"/>
    </location>
    <ligand>
        <name>(6R)-10-formyltetrahydrofolate</name>
        <dbReference type="ChEBI" id="CHEBI:195366"/>
    </ligand>
</feature>
<dbReference type="InterPro" id="IPR001555">
    <property type="entry name" value="GART_AS"/>
</dbReference>
<evidence type="ECO:0000256" key="3">
    <source>
        <dbReference type="ARBA" id="ARBA00022755"/>
    </source>
</evidence>
<keyword evidence="9" id="KW-1185">Reference proteome</keyword>
<sequence>MSARVVVLISGTGSNMAALLEAAEDPGYGAAVVAVGSDRENAAGLAVAEKAGVPVFTEPFRGGGERAAWNADLAARIASYRPDLVVSAGFMRILGREVLDVAPVVNLHPALLPSFPGAHAVRDALAHGVRVTGSTVHFVDEGVDTGPIIDQVAVRVEPGDDEASLHARIKAVESRLLVETVGRLVREGRLAEGRQVRPGAAGNERAEENR</sequence>
<feature type="active site" description="Proton donor" evidence="6">
    <location>
        <position position="108"/>
    </location>
</feature>
<comment type="caution">
    <text evidence="8">The sequence shown here is derived from an EMBL/GenBank/DDBJ whole genome shotgun (WGS) entry which is preliminary data.</text>
</comment>
<dbReference type="InterPro" id="IPR036477">
    <property type="entry name" value="Formyl_transf_N_sf"/>
</dbReference>
<comment type="pathway">
    <text evidence="1 6">Purine metabolism; IMP biosynthesis via de novo pathway; N(2)-formyl-N(1)-(5-phospho-D-ribosyl)glycinamide from N(1)-(5-phospho-D-ribosyl)glycinamide (10-formyl THF route): step 1/1.</text>
</comment>
<evidence type="ECO:0000259" key="7">
    <source>
        <dbReference type="Pfam" id="PF00551"/>
    </source>
</evidence>
<dbReference type="InterPro" id="IPR004607">
    <property type="entry name" value="GART"/>
</dbReference>
<feature type="site" description="Raises pKa of active site His" evidence="6">
    <location>
        <position position="144"/>
    </location>
</feature>
<proteinExistence type="inferred from homology"/>
<dbReference type="Gene3D" id="3.40.50.170">
    <property type="entry name" value="Formyl transferase, N-terminal domain"/>
    <property type="match status" value="1"/>
</dbReference>
<dbReference type="HAMAP" id="MF_01930">
    <property type="entry name" value="PurN"/>
    <property type="match status" value="1"/>
</dbReference>
<evidence type="ECO:0000256" key="1">
    <source>
        <dbReference type="ARBA" id="ARBA00005054"/>
    </source>
</evidence>
<dbReference type="CDD" id="cd08645">
    <property type="entry name" value="FMT_core_GART"/>
    <property type="match status" value="1"/>
</dbReference>
<dbReference type="Proteomes" id="UP001527866">
    <property type="component" value="Unassembled WGS sequence"/>
</dbReference>
<accession>A0ABT4UD93</accession>
<dbReference type="Pfam" id="PF00551">
    <property type="entry name" value="Formyl_trans_N"/>
    <property type="match status" value="1"/>
</dbReference>
<comment type="catalytic activity">
    <reaction evidence="5 6">
        <text>N(1)-(5-phospho-beta-D-ribosyl)glycinamide + (6R)-10-formyltetrahydrofolate = N(2)-formyl-N(1)-(5-phospho-beta-D-ribosyl)glycinamide + (6S)-5,6,7,8-tetrahydrofolate + H(+)</text>
        <dbReference type="Rhea" id="RHEA:15053"/>
        <dbReference type="ChEBI" id="CHEBI:15378"/>
        <dbReference type="ChEBI" id="CHEBI:57453"/>
        <dbReference type="ChEBI" id="CHEBI:143788"/>
        <dbReference type="ChEBI" id="CHEBI:147286"/>
        <dbReference type="ChEBI" id="CHEBI:195366"/>
        <dbReference type="EC" id="2.1.2.2"/>
    </reaction>
</comment>
<dbReference type="EMBL" id="JAQFWQ010000112">
    <property type="protein sequence ID" value="MDA2814287.1"/>
    <property type="molecule type" value="Genomic_DNA"/>
</dbReference>
<evidence type="ECO:0000256" key="4">
    <source>
        <dbReference type="ARBA" id="ARBA00038440"/>
    </source>
</evidence>
<dbReference type="PROSITE" id="PS00373">
    <property type="entry name" value="GART"/>
    <property type="match status" value="1"/>
</dbReference>
<protein>
    <recommendedName>
        <fullName evidence="6">Phosphoribosylglycinamide formyltransferase</fullName>
        <ecNumber evidence="6">2.1.2.2</ecNumber>
    </recommendedName>
    <alternativeName>
        <fullName evidence="6">5'-phosphoribosylglycinamide transformylase</fullName>
    </alternativeName>
    <alternativeName>
        <fullName evidence="6">GAR transformylase</fullName>
        <shortName evidence="6">GART</shortName>
    </alternativeName>
</protein>
<feature type="binding site" evidence="6">
    <location>
        <begin position="13"/>
        <end position="15"/>
    </location>
    <ligand>
        <name>N(1)-(5-phospho-beta-D-ribosyl)glycinamide</name>
        <dbReference type="ChEBI" id="CHEBI:143788"/>
    </ligand>
</feature>
<dbReference type="SUPFAM" id="SSF53328">
    <property type="entry name" value="Formyltransferase"/>
    <property type="match status" value="1"/>
</dbReference>
<name>A0ABT4UD93_9ACTN</name>
<comment type="function">
    <text evidence="6">Catalyzes the transfer of a formyl group from 10-formyltetrahydrofolate to 5-phospho-ribosyl-glycinamide (GAR), producing 5-phospho-ribosyl-N-formylglycinamide (FGAR) and tetrahydrofolate.</text>
</comment>
<dbReference type="EC" id="2.1.2.2" evidence="6"/>
<dbReference type="NCBIfam" id="TIGR00639">
    <property type="entry name" value="PurN"/>
    <property type="match status" value="1"/>
</dbReference>
<evidence type="ECO:0000313" key="9">
    <source>
        <dbReference type="Proteomes" id="UP001527866"/>
    </source>
</evidence>
<evidence type="ECO:0000256" key="6">
    <source>
        <dbReference type="HAMAP-Rule" id="MF_01930"/>
    </source>
</evidence>
<dbReference type="RefSeq" id="WP_270689633.1">
    <property type="nucleotide sequence ID" value="NZ_JAQFWQ010000112.1"/>
</dbReference>
<evidence type="ECO:0000256" key="2">
    <source>
        <dbReference type="ARBA" id="ARBA00022679"/>
    </source>
</evidence>